<dbReference type="GO" id="GO:0016020">
    <property type="term" value="C:membrane"/>
    <property type="evidence" value="ECO:0007669"/>
    <property type="project" value="TreeGrafter"/>
</dbReference>
<keyword evidence="1" id="KW-0547">Nucleotide-binding</keyword>
<dbReference type="AlphaFoldDB" id="A0A8K0S883"/>
<evidence type="ECO:0000313" key="6">
    <source>
        <dbReference type="EMBL" id="KAH7303290.1"/>
    </source>
</evidence>
<dbReference type="PROSITE" id="PS51718">
    <property type="entry name" value="G_DYNAMIN_2"/>
    <property type="match status" value="1"/>
</dbReference>
<dbReference type="GO" id="GO:0003924">
    <property type="term" value="F:GTPase activity"/>
    <property type="evidence" value="ECO:0007669"/>
    <property type="project" value="InterPro"/>
</dbReference>
<dbReference type="GO" id="GO:0006897">
    <property type="term" value="P:endocytosis"/>
    <property type="evidence" value="ECO:0007669"/>
    <property type="project" value="TreeGrafter"/>
</dbReference>
<keyword evidence="7" id="KW-1185">Reference proteome</keyword>
<dbReference type="InterPro" id="IPR001401">
    <property type="entry name" value="Dynamin_GTPase"/>
</dbReference>
<reference evidence="6" key="1">
    <citation type="journal article" date="2021" name="Nat. Commun.">
        <title>Genetic determinants of endophytism in the Arabidopsis root mycobiome.</title>
        <authorList>
            <person name="Mesny F."/>
            <person name="Miyauchi S."/>
            <person name="Thiergart T."/>
            <person name="Pickel B."/>
            <person name="Atanasova L."/>
            <person name="Karlsson M."/>
            <person name="Huettel B."/>
            <person name="Barry K.W."/>
            <person name="Haridas S."/>
            <person name="Chen C."/>
            <person name="Bauer D."/>
            <person name="Andreopoulos W."/>
            <person name="Pangilinan J."/>
            <person name="LaButti K."/>
            <person name="Riley R."/>
            <person name="Lipzen A."/>
            <person name="Clum A."/>
            <person name="Drula E."/>
            <person name="Henrissat B."/>
            <person name="Kohler A."/>
            <person name="Grigoriev I.V."/>
            <person name="Martin F.M."/>
            <person name="Hacquard S."/>
        </authorList>
    </citation>
    <scope>NUCLEOTIDE SEQUENCE</scope>
    <source>
        <strain evidence="6">MPI-CAGE-CH-0235</strain>
    </source>
</reference>
<evidence type="ECO:0000256" key="1">
    <source>
        <dbReference type="ARBA" id="ARBA00022741"/>
    </source>
</evidence>
<dbReference type="GO" id="GO:0005874">
    <property type="term" value="C:microtubule"/>
    <property type="evidence" value="ECO:0007669"/>
    <property type="project" value="TreeGrafter"/>
</dbReference>
<dbReference type="Gene3D" id="3.40.50.300">
    <property type="entry name" value="P-loop containing nucleotide triphosphate hydrolases"/>
    <property type="match status" value="1"/>
</dbReference>
<evidence type="ECO:0000259" key="5">
    <source>
        <dbReference type="PROSITE" id="PS51718"/>
    </source>
</evidence>
<dbReference type="GO" id="GO:0000266">
    <property type="term" value="P:mitochondrial fission"/>
    <property type="evidence" value="ECO:0007669"/>
    <property type="project" value="TreeGrafter"/>
</dbReference>
<proteinExistence type="predicted"/>
<evidence type="ECO:0000256" key="3">
    <source>
        <dbReference type="SAM" id="MobiDB-lite"/>
    </source>
</evidence>
<gene>
    <name evidence="6" type="ORF">B0I35DRAFT_517413</name>
</gene>
<dbReference type="Gene3D" id="1.20.120.1240">
    <property type="entry name" value="Dynamin, middle domain"/>
    <property type="match status" value="1"/>
</dbReference>
<dbReference type="InterPro" id="IPR027417">
    <property type="entry name" value="P-loop_NTPase"/>
</dbReference>
<dbReference type="Proteomes" id="UP000813444">
    <property type="component" value="Unassembled WGS sequence"/>
</dbReference>
<dbReference type="InterPro" id="IPR020850">
    <property type="entry name" value="GED_dom"/>
</dbReference>
<dbReference type="GO" id="GO:0016559">
    <property type="term" value="P:peroxisome fission"/>
    <property type="evidence" value="ECO:0007669"/>
    <property type="project" value="TreeGrafter"/>
</dbReference>
<dbReference type="CDD" id="cd08771">
    <property type="entry name" value="DLP_1"/>
    <property type="match status" value="1"/>
</dbReference>
<dbReference type="PANTHER" id="PTHR11566:SF21">
    <property type="entry name" value="DYNAMIN RELATED PROTEIN 1, ISOFORM A"/>
    <property type="match status" value="1"/>
</dbReference>
<feature type="compositionally biased region" description="Polar residues" evidence="3">
    <location>
        <begin position="1"/>
        <end position="12"/>
    </location>
</feature>
<dbReference type="Pfam" id="PF00350">
    <property type="entry name" value="Dynamin_N"/>
    <property type="match status" value="1"/>
</dbReference>
<name>A0A8K0S883_9HYPO</name>
<feature type="domain" description="Dynamin-type G" evidence="5">
    <location>
        <begin position="41"/>
        <end position="335"/>
    </location>
</feature>
<organism evidence="6 7">
    <name type="scientific">Stachybotrys elegans</name>
    <dbReference type="NCBI Taxonomy" id="80388"/>
    <lineage>
        <taxon>Eukaryota</taxon>
        <taxon>Fungi</taxon>
        <taxon>Dikarya</taxon>
        <taxon>Ascomycota</taxon>
        <taxon>Pezizomycotina</taxon>
        <taxon>Sordariomycetes</taxon>
        <taxon>Hypocreomycetidae</taxon>
        <taxon>Hypocreales</taxon>
        <taxon>Stachybotryaceae</taxon>
        <taxon>Stachybotrys</taxon>
    </lineage>
</organism>
<dbReference type="InterPro" id="IPR000375">
    <property type="entry name" value="Dynamin_stalk"/>
</dbReference>
<dbReference type="EMBL" id="JAGPNK010000036">
    <property type="protein sequence ID" value="KAH7303290.1"/>
    <property type="molecule type" value="Genomic_DNA"/>
</dbReference>
<dbReference type="SUPFAM" id="SSF52540">
    <property type="entry name" value="P-loop containing nucleoside triphosphate hydrolases"/>
    <property type="match status" value="1"/>
</dbReference>
<feature type="compositionally biased region" description="Low complexity" evidence="3">
    <location>
        <begin position="462"/>
        <end position="478"/>
    </location>
</feature>
<dbReference type="PANTHER" id="PTHR11566">
    <property type="entry name" value="DYNAMIN"/>
    <property type="match status" value="1"/>
</dbReference>
<dbReference type="InterPro" id="IPR022812">
    <property type="entry name" value="Dynamin"/>
</dbReference>
<evidence type="ECO:0000313" key="7">
    <source>
        <dbReference type="Proteomes" id="UP000813444"/>
    </source>
</evidence>
<evidence type="ECO:0000256" key="2">
    <source>
        <dbReference type="ARBA" id="ARBA00023134"/>
    </source>
</evidence>
<dbReference type="GO" id="GO:0008017">
    <property type="term" value="F:microtubule binding"/>
    <property type="evidence" value="ECO:0007669"/>
    <property type="project" value="TreeGrafter"/>
</dbReference>
<sequence length="747" mass="83003">MTISAQDQQSQDGILGHLRTDTSTRRLNQIEKIRANGVGDLVSLPQLVVCGDQSAGKSSVLEGLTKIPFPRQEGLCTRFPTEIILRHSETVATSIKASIRPHKSTDQRTGKALSDYQKIMNDMSELPGVIHDVSRLMKIRGYAENDSGHAFARDALRVEISGPVGLHLSVVDLPGLISVSNESQTEEDVEAVHDMVNRYLQNPRSIILAVLQASNDMANQGIIKLAREHDPQGQRTVGIITKPDLINEGSEAKIAQAAKNQDAIKLKLGFFLVKNPSPSELKEGLSMADRAKRELRFFSAPAWARQNLDMSRVGSEKMRYFLQGLLDAHIQRELPSVRDEIKKMLTTVEADLVSIGDARPTVGHIRTFLTIKSMQFYELLQAALNGDYHGADTAFFSNVAGARLRAYIENINMDFAERMRTQGERHKLVERQEAEAPPKPQAPSEPKATSLPEVPSQPKVPSQPGNSSPSSSQLADPSAQLVLTEAEMRTWIKETYRNTRGKELPGTSNPALLAELFREHSLLWRGIAEAHIQKILTIVSQWIDAALGRIMSEDGLQGHISAILREWIEDAETSAHKELEKLMEDEKRGPQTYNHYFTDNVQKSRTDIQEAAMRRHSDQLTTTHSSSKFPTTATVSQSTLNKFISATTSTVIVDMEDQACREAKIELNAYYKVAMKTFVDNVARQVIARHIIAPLPQAFCPQSVTQLSDEKLLEIGTEPADQAERRQTLISSAAGLRESLKELQRPV</sequence>
<dbReference type="GO" id="GO:0005739">
    <property type="term" value="C:mitochondrion"/>
    <property type="evidence" value="ECO:0007669"/>
    <property type="project" value="TreeGrafter"/>
</dbReference>
<dbReference type="GO" id="GO:0005525">
    <property type="term" value="F:GTP binding"/>
    <property type="evidence" value="ECO:0007669"/>
    <property type="project" value="InterPro"/>
</dbReference>
<feature type="domain" description="GED" evidence="4">
    <location>
        <begin position="660"/>
        <end position="747"/>
    </location>
</feature>
<dbReference type="OrthoDB" id="415706at2759"/>
<dbReference type="Pfam" id="PF01031">
    <property type="entry name" value="Dynamin_M"/>
    <property type="match status" value="1"/>
</dbReference>
<comment type="caution">
    <text evidence="6">The sequence shown here is derived from an EMBL/GenBank/DDBJ whole genome shotgun (WGS) entry which is preliminary data.</text>
</comment>
<dbReference type="InterPro" id="IPR030381">
    <property type="entry name" value="G_DYNAMIN_dom"/>
</dbReference>
<accession>A0A8K0S883</accession>
<feature type="region of interest" description="Disordered" evidence="3">
    <location>
        <begin position="1"/>
        <end position="20"/>
    </location>
</feature>
<dbReference type="InterPro" id="IPR045063">
    <property type="entry name" value="Dynamin_N"/>
</dbReference>
<dbReference type="PROSITE" id="PS51388">
    <property type="entry name" value="GED"/>
    <property type="match status" value="1"/>
</dbReference>
<evidence type="ECO:0000259" key="4">
    <source>
        <dbReference type="PROSITE" id="PS51388"/>
    </source>
</evidence>
<dbReference type="PRINTS" id="PR00195">
    <property type="entry name" value="DYNAMIN"/>
</dbReference>
<keyword evidence="2" id="KW-0342">GTP-binding</keyword>
<protein>
    <submittedName>
        <fullName evidence="6">Dynamin GTPase</fullName>
    </submittedName>
</protein>
<dbReference type="SMART" id="SM00053">
    <property type="entry name" value="DYNc"/>
    <property type="match status" value="1"/>
</dbReference>
<dbReference type="GO" id="GO:0048312">
    <property type="term" value="P:intracellular distribution of mitochondria"/>
    <property type="evidence" value="ECO:0007669"/>
    <property type="project" value="TreeGrafter"/>
</dbReference>
<dbReference type="FunFam" id="3.40.50.300:FF:001425">
    <property type="entry name" value="Dynamin GTPase, putative"/>
    <property type="match status" value="1"/>
</dbReference>
<feature type="region of interest" description="Disordered" evidence="3">
    <location>
        <begin position="430"/>
        <end position="478"/>
    </location>
</feature>